<dbReference type="EMBL" id="JAAKFY010000026">
    <property type="protein sequence ID" value="KAF3833477.1"/>
    <property type="molecule type" value="Genomic_DNA"/>
</dbReference>
<keyword evidence="4" id="KW-1185">Reference proteome</keyword>
<sequence length="541" mass="59061">MCRGRSFHSVGACLMCRGRSFHMWGLSDVQGQIVPQCGACLMCRGRSFHSVGPGQIVPQCGGLSDVQGQIVPQCGACLMCRGRSFHSVGACLMCRGRSFHMWGLSDVQGQIVPQCGSLSDGQIVPQCGGLSDEQGQIVPQCGGLSDVQGQIVPQCGGLSDVQGQIVPQCGACLMCRGRSFHCGSLSDVQGQIVPQCGACLIFAQGLHLRQVDMLQDGIAKSSATLSMMSKKLRRICVESLGKHQKKKKQNVGGVNVLVHNDESKFCHKRTRSSLSGGLISRPLREKARPCNSRHGVSPVCGEDGDDLGDRDGDIIMLVFLFLLGLALGAVSSSDDPQIELQQDTCPCYWFSFNGRCYKYFNTETTWANAELYCVSQGGNLVSIHSREEEDFVKFLIKSSDPAEGATWIGLHDIAKERRWMWSDGCAAKYFFWYQGEPNNLGGEDCVHNNFGKKWNDSKCSLTLPSVCASRTTFLCNLSFPGVLFPLDGAQEQWFHPWMYFTSCLLVGLFTGNHVTAGNSSELNQQGSCCSDSDCELRSRKK</sequence>
<gene>
    <name evidence="3" type="ORF">F7725_024681</name>
</gene>
<comment type="caution">
    <text evidence="3">The sequence shown here is derived from an EMBL/GenBank/DDBJ whole genome shotgun (WGS) entry which is preliminary data.</text>
</comment>
<evidence type="ECO:0000313" key="4">
    <source>
        <dbReference type="Proteomes" id="UP000518266"/>
    </source>
</evidence>
<dbReference type="SMART" id="SM00034">
    <property type="entry name" value="CLECT"/>
    <property type="match status" value="1"/>
</dbReference>
<dbReference type="InterPro" id="IPR016186">
    <property type="entry name" value="C-type_lectin-like/link_sf"/>
</dbReference>
<proteinExistence type="predicted"/>
<accession>A0A7J5XA48</accession>
<keyword evidence="1" id="KW-1015">Disulfide bond</keyword>
<name>A0A7J5XA48_DISMA</name>
<dbReference type="SUPFAM" id="SSF56436">
    <property type="entry name" value="C-type lectin-like"/>
    <property type="match status" value="1"/>
</dbReference>
<dbReference type="AlphaFoldDB" id="A0A7J5XA48"/>
<protein>
    <recommendedName>
        <fullName evidence="2">C-type lectin domain-containing protein</fullName>
    </recommendedName>
</protein>
<dbReference type="PROSITE" id="PS50041">
    <property type="entry name" value="C_TYPE_LECTIN_2"/>
    <property type="match status" value="1"/>
</dbReference>
<dbReference type="Proteomes" id="UP000518266">
    <property type="component" value="Unassembled WGS sequence"/>
</dbReference>
<dbReference type="OrthoDB" id="418245at2759"/>
<dbReference type="Pfam" id="PF00059">
    <property type="entry name" value="Lectin_C"/>
    <property type="match status" value="1"/>
</dbReference>
<dbReference type="InterPro" id="IPR050111">
    <property type="entry name" value="C-type_lectin/snaclec_domain"/>
</dbReference>
<dbReference type="PRINTS" id="PR01504">
    <property type="entry name" value="PNCREATITSAP"/>
</dbReference>
<feature type="domain" description="C-type lectin" evidence="2">
    <location>
        <begin position="352"/>
        <end position="468"/>
    </location>
</feature>
<dbReference type="InterPro" id="IPR016187">
    <property type="entry name" value="CTDL_fold"/>
</dbReference>
<evidence type="ECO:0000259" key="2">
    <source>
        <dbReference type="PROSITE" id="PS50041"/>
    </source>
</evidence>
<evidence type="ECO:0000313" key="3">
    <source>
        <dbReference type="EMBL" id="KAF3833477.1"/>
    </source>
</evidence>
<evidence type="ECO:0000256" key="1">
    <source>
        <dbReference type="ARBA" id="ARBA00023157"/>
    </source>
</evidence>
<dbReference type="PROSITE" id="PS00615">
    <property type="entry name" value="C_TYPE_LECTIN_1"/>
    <property type="match status" value="1"/>
</dbReference>
<reference evidence="3 4" key="1">
    <citation type="submission" date="2020-03" db="EMBL/GenBank/DDBJ databases">
        <title>Dissostichus mawsoni Genome sequencing and assembly.</title>
        <authorList>
            <person name="Park H."/>
        </authorList>
    </citation>
    <scope>NUCLEOTIDE SEQUENCE [LARGE SCALE GENOMIC DNA]</scope>
    <source>
        <strain evidence="3">DM0001</strain>
        <tissue evidence="3">Muscle</tissue>
    </source>
</reference>
<dbReference type="PANTHER" id="PTHR22803">
    <property type="entry name" value="MANNOSE, PHOSPHOLIPASE, LECTIN RECEPTOR RELATED"/>
    <property type="match status" value="1"/>
</dbReference>
<dbReference type="Gene3D" id="3.10.100.10">
    <property type="entry name" value="Mannose-Binding Protein A, subunit A"/>
    <property type="match status" value="1"/>
</dbReference>
<organism evidence="3 4">
    <name type="scientific">Dissostichus mawsoni</name>
    <name type="common">Antarctic cod</name>
    <dbReference type="NCBI Taxonomy" id="36200"/>
    <lineage>
        <taxon>Eukaryota</taxon>
        <taxon>Metazoa</taxon>
        <taxon>Chordata</taxon>
        <taxon>Craniata</taxon>
        <taxon>Vertebrata</taxon>
        <taxon>Euteleostomi</taxon>
        <taxon>Actinopterygii</taxon>
        <taxon>Neopterygii</taxon>
        <taxon>Teleostei</taxon>
        <taxon>Neoteleostei</taxon>
        <taxon>Acanthomorphata</taxon>
        <taxon>Eupercaria</taxon>
        <taxon>Perciformes</taxon>
        <taxon>Notothenioidei</taxon>
        <taxon>Nototheniidae</taxon>
        <taxon>Dissostichus</taxon>
    </lineage>
</organism>
<dbReference type="InterPro" id="IPR018378">
    <property type="entry name" value="C-type_lectin_CS"/>
</dbReference>
<dbReference type="InterPro" id="IPR001304">
    <property type="entry name" value="C-type_lectin-like"/>
</dbReference>